<dbReference type="Proteomes" id="UP000598032">
    <property type="component" value="Unassembled WGS sequence"/>
</dbReference>
<gene>
    <name evidence="1" type="ORF">LMG28140_00967</name>
</gene>
<protein>
    <submittedName>
        <fullName evidence="1">Uncharacterized protein</fullName>
    </submittedName>
</protein>
<name>A0ABN7HGS8_9BURK</name>
<proteinExistence type="predicted"/>
<dbReference type="EMBL" id="CAJHCP010000002">
    <property type="protein sequence ID" value="CAD6517641.1"/>
    <property type="molecule type" value="Genomic_DNA"/>
</dbReference>
<evidence type="ECO:0000313" key="1">
    <source>
        <dbReference type="EMBL" id="CAD6517641.1"/>
    </source>
</evidence>
<reference evidence="1 2" key="1">
    <citation type="submission" date="2020-10" db="EMBL/GenBank/DDBJ databases">
        <authorList>
            <person name="Peeters C."/>
        </authorList>
    </citation>
    <scope>NUCLEOTIDE SEQUENCE [LARGE SCALE GENOMIC DNA]</scope>
    <source>
        <strain evidence="1 2">LMG 28140</strain>
    </source>
</reference>
<sequence>MPGVWRIVTTPAQGSAYDEVRSTPAPAALRWNFRPMPEPQNLRGVAVAAASDSVVAHVKQGINRRKR</sequence>
<accession>A0ABN7HGS8</accession>
<evidence type="ECO:0000313" key="2">
    <source>
        <dbReference type="Proteomes" id="UP000598032"/>
    </source>
</evidence>
<keyword evidence="2" id="KW-1185">Reference proteome</keyword>
<comment type="caution">
    <text evidence="1">The sequence shown here is derived from an EMBL/GenBank/DDBJ whole genome shotgun (WGS) entry which is preliminary data.</text>
</comment>
<organism evidence="1 2">
    <name type="scientific">Paraburkholderia metrosideri</name>
    <dbReference type="NCBI Taxonomy" id="580937"/>
    <lineage>
        <taxon>Bacteria</taxon>
        <taxon>Pseudomonadati</taxon>
        <taxon>Pseudomonadota</taxon>
        <taxon>Betaproteobacteria</taxon>
        <taxon>Burkholderiales</taxon>
        <taxon>Burkholderiaceae</taxon>
        <taxon>Paraburkholderia</taxon>
    </lineage>
</organism>